<keyword evidence="5 9" id="KW-0812">Transmembrane</keyword>
<sequence>MSVVIPVYQGEATLAAIMAEIECLTSVTVSPDGYPFVVREVLLVCDNGPDDSARVMRELDAQYGFVRAVWLSRNYGQHAATLAGMASSGNEWIVTLDEDGQHDPGDIGGLLDTAMREQASVVYAKPTNPAPHGYLRNSASSTAKWLLTKLFSGSNAPDYQSFRLILGSIGRSVAAYSGSGVYLDVAMGWVAGTVVTSPVRLRDEGDRRSGYSTRRLFSHFWRMILSSGTRALRFVSILGVVVGAAGAAVALFILVSRLAGNEVPQGWASTIVIVLLGFGAVLFSLGVIAEYIGINVNMAMGKPPYLITTDPAHGPLGRRHPRVP</sequence>
<evidence type="ECO:0000256" key="5">
    <source>
        <dbReference type="ARBA" id="ARBA00022692"/>
    </source>
</evidence>
<evidence type="ECO:0000256" key="4">
    <source>
        <dbReference type="ARBA" id="ARBA00022679"/>
    </source>
</evidence>
<dbReference type="PANTHER" id="PTHR48090">
    <property type="entry name" value="UNDECAPRENYL-PHOSPHATE 4-DEOXY-4-FORMAMIDO-L-ARABINOSE TRANSFERASE-RELATED"/>
    <property type="match status" value="1"/>
</dbReference>
<feature type="transmembrane region" description="Helical" evidence="9">
    <location>
        <begin position="267"/>
        <end position="292"/>
    </location>
</feature>
<gene>
    <name evidence="11" type="ORF">E3T50_06545</name>
</gene>
<dbReference type="Pfam" id="PF00535">
    <property type="entry name" value="Glycos_transf_2"/>
    <property type="match status" value="1"/>
</dbReference>
<evidence type="ECO:0000256" key="9">
    <source>
        <dbReference type="SAM" id="Phobius"/>
    </source>
</evidence>
<evidence type="ECO:0000256" key="6">
    <source>
        <dbReference type="ARBA" id="ARBA00022985"/>
    </source>
</evidence>
<dbReference type="Gene3D" id="3.90.550.10">
    <property type="entry name" value="Spore Coat Polysaccharide Biosynthesis Protein SpsA, Chain A"/>
    <property type="match status" value="1"/>
</dbReference>
<name>A0A4R9AYV2_9MICO</name>
<dbReference type="GO" id="GO:0009103">
    <property type="term" value="P:lipopolysaccharide biosynthetic process"/>
    <property type="evidence" value="ECO:0007669"/>
    <property type="project" value="UniProtKB-KW"/>
</dbReference>
<dbReference type="InterPro" id="IPR001173">
    <property type="entry name" value="Glyco_trans_2-like"/>
</dbReference>
<keyword evidence="7 9" id="KW-1133">Transmembrane helix</keyword>
<proteinExistence type="inferred from homology"/>
<comment type="similarity">
    <text evidence="1">Belongs to the glycosyltransferase 2 family.</text>
</comment>
<evidence type="ECO:0000256" key="1">
    <source>
        <dbReference type="ARBA" id="ARBA00006739"/>
    </source>
</evidence>
<reference evidence="11 12" key="1">
    <citation type="submission" date="2019-03" db="EMBL/GenBank/DDBJ databases">
        <title>Genomics of glacier-inhabiting Cryobacterium strains.</title>
        <authorList>
            <person name="Liu Q."/>
            <person name="Xin Y.-H."/>
        </authorList>
    </citation>
    <scope>NUCLEOTIDE SEQUENCE [LARGE SCALE GENOMIC DNA]</scope>
    <source>
        <strain evidence="11 12">Hz16</strain>
    </source>
</reference>
<evidence type="ECO:0000259" key="10">
    <source>
        <dbReference type="Pfam" id="PF00535"/>
    </source>
</evidence>
<evidence type="ECO:0000256" key="2">
    <source>
        <dbReference type="ARBA" id="ARBA00022475"/>
    </source>
</evidence>
<organism evidence="11 12">
    <name type="scientific">Cryobacterium gelidum</name>
    <dbReference type="NCBI Taxonomy" id="1259164"/>
    <lineage>
        <taxon>Bacteria</taxon>
        <taxon>Bacillati</taxon>
        <taxon>Actinomycetota</taxon>
        <taxon>Actinomycetes</taxon>
        <taxon>Micrococcales</taxon>
        <taxon>Microbacteriaceae</taxon>
        <taxon>Cryobacterium</taxon>
    </lineage>
</organism>
<accession>A0A4R9AYV2</accession>
<evidence type="ECO:0000256" key="3">
    <source>
        <dbReference type="ARBA" id="ARBA00022676"/>
    </source>
</evidence>
<keyword evidence="2" id="KW-1003">Cell membrane</keyword>
<evidence type="ECO:0000256" key="7">
    <source>
        <dbReference type="ARBA" id="ARBA00022989"/>
    </source>
</evidence>
<feature type="transmembrane region" description="Helical" evidence="9">
    <location>
        <begin position="231"/>
        <end position="255"/>
    </location>
</feature>
<dbReference type="EMBL" id="SOHL01000013">
    <property type="protein sequence ID" value="TFD71543.1"/>
    <property type="molecule type" value="Genomic_DNA"/>
</dbReference>
<dbReference type="InterPro" id="IPR050256">
    <property type="entry name" value="Glycosyltransferase_2"/>
</dbReference>
<keyword evidence="6" id="KW-0448">Lipopolysaccharide biosynthesis</keyword>
<dbReference type="GO" id="GO:0005886">
    <property type="term" value="C:plasma membrane"/>
    <property type="evidence" value="ECO:0007669"/>
    <property type="project" value="TreeGrafter"/>
</dbReference>
<dbReference type="Proteomes" id="UP000297983">
    <property type="component" value="Unassembled WGS sequence"/>
</dbReference>
<dbReference type="AlphaFoldDB" id="A0A4R9AYV2"/>
<evidence type="ECO:0000256" key="8">
    <source>
        <dbReference type="ARBA" id="ARBA00023136"/>
    </source>
</evidence>
<keyword evidence="4 11" id="KW-0808">Transferase</keyword>
<keyword evidence="3" id="KW-0328">Glycosyltransferase</keyword>
<comment type="caution">
    <text evidence="11">The sequence shown here is derived from an EMBL/GenBank/DDBJ whole genome shotgun (WGS) entry which is preliminary data.</text>
</comment>
<keyword evidence="12" id="KW-1185">Reference proteome</keyword>
<evidence type="ECO:0000313" key="12">
    <source>
        <dbReference type="Proteomes" id="UP000297983"/>
    </source>
</evidence>
<evidence type="ECO:0000313" key="11">
    <source>
        <dbReference type="EMBL" id="TFD71543.1"/>
    </source>
</evidence>
<dbReference type="PANTHER" id="PTHR48090:SF3">
    <property type="entry name" value="UNDECAPRENYL-PHOSPHATE 4-DEOXY-4-FORMAMIDO-L-ARABINOSE TRANSFERASE"/>
    <property type="match status" value="1"/>
</dbReference>
<keyword evidence="8 9" id="KW-0472">Membrane</keyword>
<protein>
    <submittedName>
        <fullName evidence="11">Glycosyltransferase</fullName>
    </submittedName>
</protein>
<dbReference type="InterPro" id="IPR029044">
    <property type="entry name" value="Nucleotide-diphossugar_trans"/>
</dbReference>
<dbReference type="SUPFAM" id="SSF53448">
    <property type="entry name" value="Nucleotide-diphospho-sugar transferases"/>
    <property type="match status" value="1"/>
</dbReference>
<feature type="domain" description="Glycosyltransferase 2-like" evidence="10">
    <location>
        <begin position="2"/>
        <end position="142"/>
    </location>
</feature>
<dbReference type="GO" id="GO:0099621">
    <property type="term" value="F:undecaprenyl-phosphate 4-deoxy-4-formamido-L-arabinose transferase activity"/>
    <property type="evidence" value="ECO:0007669"/>
    <property type="project" value="TreeGrafter"/>
</dbReference>